<feature type="transmembrane region" description="Helical" evidence="5">
    <location>
        <begin position="142"/>
        <end position="161"/>
    </location>
</feature>
<keyword evidence="8" id="KW-1185">Reference proteome</keyword>
<feature type="transmembrane region" description="Helical" evidence="5">
    <location>
        <begin position="282"/>
        <end position="301"/>
    </location>
</feature>
<evidence type="ECO:0000256" key="5">
    <source>
        <dbReference type="SAM" id="Phobius"/>
    </source>
</evidence>
<keyword evidence="3 5" id="KW-1133">Transmembrane helix</keyword>
<evidence type="ECO:0000256" key="4">
    <source>
        <dbReference type="ARBA" id="ARBA00023136"/>
    </source>
</evidence>
<dbReference type="Pfam" id="PF07690">
    <property type="entry name" value="MFS_1"/>
    <property type="match status" value="1"/>
</dbReference>
<feature type="transmembrane region" description="Helical" evidence="5">
    <location>
        <begin position="322"/>
        <end position="344"/>
    </location>
</feature>
<dbReference type="InterPro" id="IPR011701">
    <property type="entry name" value="MFS"/>
</dbReference>
<evidence type="ECO:0000256" key="2">
    <source>
        <dbReference type="ARBA" id="ARBA00022692"/>
    </source>
</evidence>
<dbReference type="SUPFAM" id="SSF103473">
    <property type="entry name" value="MFS general substrate transporter"/>
    <property type="match status" value="1"/>
</dbReference>
<feature type="transmembrane region" description="Helical" evidence="5">
    <location>
        <begin position="201"/>
        <end position="225"/>
    </location>
</feature>
<evidence type="ECO:0000256" key="3">
    <source>
        <dbReference type="ARBA" id="ARBA00022989"/>
    </source>
</evidence>
<comment type="subcellular location">
    <subcellularLocation>
        <location evidence="1">Membrane</location>
        <topology evidence="1">Multi-pass membrane protein</topology>
    </subcellularLocation>
</comment>
<dbReference type="EMBL" id="KZ613947">
    <property type="protein sequence ID" value="PMD38617.1"/>
    <property type="molecule type" value="Genomic_DNA"/>
</dbReference>
<feature type="transmembrane region" description="Helical" evidence="5">
    <location>
        <begin position="173"/>
        <end position="195"/>
    </location>
</feature>
<organism evidence="7 8">
    <name type="scientific">Hyaloscypha variabilis (strain UAMH 11265 / GT02V1 / F)</name>
    <name type="common">Meliniomyces variabilis</name>
    <dbReference type="NCBI Taxonomy" id="1149755"/>
    <lineage>
        <taxon>Eukaryota</taxon>
        <taxon>Fungi</taxon>
        <taxon>Dikarya</taxon>
        <taxon>Ascomycota</taxon>
        <taxon>Pezizomycotina</taxon>
        <taxon>Leotiomycetes</taxon>
        <taxon>Helotiales</taxon>
        <taxon>Hyaloscyphaceae</taxon>
        <taxon>Hyaloscypha</taxon>
        <taxon>Hyaloscypha variabilis</taxon>
    </lineage>
</organism>
<evidence type="ECO:0000313" key="7">
    <source>
        <dbReference type="EMBL" id="PMD38617.1"/>
    </source>
</evidence>
<protein>
    <submittedName>
        <fullName evidence="7">MFS general substrate transporter</fullName>
    </submittedName>
</protein>
<feature type="transmembrane region" description="Helical" evidence="5">
    <location>
        <begin position="87"/>
        <end position="105"/>
    </location>
</feature>
<feature type="transmembrane region" description="Helical" evidence="5">
    <location>
        <begin position="117"/>
        <end position="136"/>
    </location>
</feature>
<keyword evidence="4 5" id="KW-0472">Membrane</keyword>
<feature type="transmembrane region" description="Helical" evidence="5">
    <location>
        <begin position="356"/>
        <end position="375"/>
    </location>
</feature>
<feature type="transmembrane region" description="Helical" evidence="5">
    <location>
        <begin position="382"/>
        <end position="404"/>
    </location>
</feature>
<evidence type="ECO:0000259" key="6">
    <source>
        <dbReference type="PROSITE" id="PS50850"/>
    </source>
</evidence>
<dbReference type="Gene3D" id="1.20.1250.20">
    <property type="entry name" value="MFS general substrate transporter like domains"/>
    <property type="match status" value="1"/>
</dbReference>
<dbReference type="GO" id="GO:0022857">
    <property type="term" value="F:transmembrane transporter activity"/>
    <property type="evidence" value="ECO:0007669"/>
    <property type="project" value="InterPro"/>
</dbReference>
<dbReference type="InterPro" id="IPR020846">
    <property type="entry name" value="MFS_dom"/>
</dbReference>
<gene>
    <name evidence="7" type="ORF">L207DRAFT_490253</name>
</gene>
<evidence type="ECO:0000256" key="1">
    <source>
        <dbReference type="ARBA" id="ARBA00004141"/>
    </source>
</evidence>
<feature type="transmembrane region" description="Helical" evidence="5">
    <location>
        <begin position="449"/>
        <end position="470"/>
    </location>
</feature>
<dbReference type="GO" id="GO:0005886">
    <property type="term" value="C:plasma membrane"/>
    <property type="evidence" value="ECO:0007669"/>
    <property type="project" value="TreeGrafter"/>
</dbReference>
<sequence>MANAPSTSDTIQRMPAEDTVQAGHPAQQLEIEEVGVSEEEINFPTGPKLWLTVATLCVAMFLKGLDLTIVAVAVPSLTDQFKTVADIGWYNAAYGLTLSAFVFFFGKLYTIFPLKSIFLAGIIIFELGSLLCTLATSSKMFIIGRAIAGLGSSAMGTGAVKMLRHLFPLSKQALWISVVGGIQSIGLVTAPIIGGALIDAFSWRACFGINLPLGVFCIAFTAYGFHDPVPMTVDPENPLPTLWNKIKRSDPLGTLLIVPSLSCFLMALQWGGTTYGWGDWRIVLLFLLFGVLFSAFAYLQYQQGETATLPLRIIKKRSVLAGLWYSACCDGILAVTEIYISIYFQGVKGYTAAKSGLLGVPMIVGLMIAILLAGAGTTRIGYFFPFMYATSVLAPIASGLLTTINLDQSVGKASSLLGLLGLAIGFGIQGPQLGVTTSLSIEDISIGTGVITFGAGMGSALFVSASATLFNNRLVDEIQQYSPSTNGSALEAAGLSGIRGYIGSEKLGAVLSGYNKAVVQTLYLPLALGLLTIVGTVAMERRSVKKKQS</sequence>
<feature type="domain" description="Major facilitator superfamily (MFS) profile" evidence="6">
    <location>
        <begin position="52"/>
        <end position="544"/>
    </location>
</feature>
<reference evidence="7 8" key="1">
    <citation type="submission" date="2016-04" db="EMBL/GenBank/DDBJ databases">
        <title>A degradative enzymes factory behind the ericoid mycorrhizal symbiosis.</title>
        <authorList>
            <consortium name="DOE Joint Genome Institute"/>
            <person name="Martino E."/>
            <person name="Morin E."/>
            <person name="Grelet G."/>
            <person name="Kuo A."/>
            <person name="Kohler A."/>
            <person name="Daghino S."/>
            <person name="Barry K."/>
            <person name="Choi C."/>
            <person name="Cichocki N."/>
            <person name="Clum A."/>
            <person name="Copeland A."/>
            <person name="Hainaut M."/>
            <person name="Haridas S."/>
            <person name="Labutti K."/>
            <person name="Lindquist E."/>
            <person name="Lipzen A."/>
            <person name="Khouja H.-R."/>
            <person name="Murat C."/>
            <person name="Ohm R."/>
            <person name="Olson A."/>
            <person name="Spatafora J."/>
            <person name="Veneault-Fourrey C."/>
            <person name="Henrissat B."/>
            <person name="Grigoriev I."/>
            <person name="Martin F."/>
            <person name="Perotto S."/>
        </authorList>
    </citation>
    <scope>NUCLEOTIDE SEQUENCE [LARGE SCALE GENOMIC DNA]</scope>
    <source>
        <strain evidence="7 8">F</strain>
    </source>
</reference>
<accession>A0A2J6RJF3</accession>
<dbReference type="OrthoDB" id="2985014at2759"/>
<name>A0A2J6RJF3_HYAVF</name>
<dbReference type="InterPro" id="IPR036259">
    <property type="entry name" value="MFS_trans_sf"/>
</dbReference>
<dbReference type="PROSITE" id="PS50850">
    <property type="entry name" value="MFS"/>
    <property type="match status" value="1"/>
</dbReference>
<feature type="transmembrane region" description="Helical" evidence="5">
    <location>
        <begin position="522"/>
        <end position="539"/>
    </location>
</feature>
<dbReference type="AlphaFoldDB" id="A0A2J6RJF3"/>
<feature type="transmembrane region" description="Helical" evidence="5">
    <location>
        <begin position="49"/>
        <end position="75"/>
    </location>
</feature>
<proteinExistence type="predicted"/>
<evidence type="ECO:0000313" key="8">
    <source>
        <dbReference type="Proteomes" id="UP000235786"/>
    </source>
</evidence>
<dbReference type="Proteomes" id="UP000235786">
    <property type="component" value="Unassembled WGS sequence"/>
</dbReference>
<keyword evidence="2 5" id="KW-0812">Transmembrane</keyword>
<dbReference type="PANTHER" id="PTHR23501:SF199">
    <property type="entry name" value="MFS EFFLUX TRANSPORTER INPD-RELATED"/>
    <property type="match status" value="1"/>
</dbReference>
<dbReference type="PANTHER" id="PTHR23501">
    <property type="entry name" value="MAJOR FACILITATOR SUPERFAMILY"/>
    <property type="match status" value="1"/>
</dbReference>
<dbReference type="PRINTS" id="PR01036">
    <property type="entry name" value="TCRTETB"/>
</dbReference>